<sequence>MKFRILLAEDDEVTQQIVRSLLSDFVEIDLTVAANGRQALELALMQDFDLMIFDQNMPFINGDRVIRHLRAGNSANRDTKVIRFTAEAEILKQPATGSTADVIMPKPIRGAEFISVISGIMGRPREVEISTA</sequence>
<feature type="domain" description="Response regulatory" evidence="3">
    <location>
        <begin position="4"/>
        <end position="121"/>
    </location>
</feature>
<proteinExistence type="predicted"/>
<evidence type="ECO:0000313" key="4">
    <source>
        <dbReference type="EMBL" id="MFD1194189.1"/>
    </source>
</evidence>
<name>A0ABW3TAG5_9RHOB</name>
<dbReference type="Gene3D" id="3.40.50.2300">
    <property type="match status" value="1"/>
</dbReference>
<dbReference type="EMBL" id="JBHTKR010000002">
    <property type="protein sequence ID" value="MFD1194189.1"/>
    <property type="molecule type" value="Genomic_DNA"/>
</dbReference>
<dbReference type="Proteomes" id="UP001597151">
    <property type="component" value="Unassembled WGS sequence"/>
</dbReference>
<dbReference type="InterPro" id="IPR011006">
    <property type="entry name" value="CheY-like_superfamily"/>
</dbReference>
<dbReference type="PANTHER" id="PTHR44591:SF3">
    <property type="entry name" value="RESPONSE REGULATORY DOMAIN-CONTAINING PROTEIN"/>
    <property type="match status" value="1"/>
</dbReference>
<gene>
    <name evidence="4" type="ORF">ACFQ3C_05870</name>
</gene>
<keyword evidence="1 2" id="KW-0597">Phosphoprotein</keyword>
<evidence type="ECO:0000256" key="2">
    <source>
        <dbReference type="PROSITE-ProRule" id="PRU00169"/>
    </source>
</evidence>
<dbReference type="PROSITE" id="PS50110">
    <property type="entry name" value="RESPONSE_REGULATORY"/>
    <property type="match status" value="1"/>
</dbReference>
<dbReference type="InterPro" id="IPR001789">
    <property type="entry name" value="Sig_transdc_resp-reg_receiver"/>
</dbReference>
<keyword evidence="5" id="KW-1185">Reference proteome</keyword>
<reference evidence="5" key="1">
    <citation type="journal article" date="2019" name="Int. J. Syst. Evol. Microbiol.">
        <title>The Global Catalogue of Microorganisms (GCM) 10K type strain sequencing project: providing services to taxonomists for standard genome sequencing and annotation.</title>
        <authorList>
            <consortium name="The Broad Institute Genomics Platform"/>
            <consortium name="The Broad Institute Genome Sequencing Center for Infectious Disease"/>
            <person name="Wu L."/>
            <person name="Ma J."/>
        </authorList>
    </citation>
    <scope>NUCLEOTIDE SEQUENCE [LARGE SCALE GENOMIC DNA]</scope>
    <source>
        <strain evidence="5">CCUG 55328</strain>
    </source>
</reference>
<evidence type="ECO:0000259" key="3">
    <source>
        <dbReference type="PROSITE" id="PS50110"/>
    </source>
</evidence>
<evidence type="ECO:0000313" key="5">
    <source>
        <dbReference type="Proteomes" id="UP001597151"/>
    </source>
</evidence>
<dbReference type="PANTHER" id="PTHR44591">
    <property type="entry name" value="STRESS RESPONSE REGULATOR PROTEIN 1"/>
    <property type="match status" value="1"/>
</dbReference>
<dbReference type="SUPFAM" id="SSF52172">
    <property type="entry name" value="CheY-like"/>
    <property type="match status" value="1"/>
</dbReference>
<comment type="caution">
    <text evidence="4">The sequence shown here is derived from an EMBL/GenBank/DDBJ whole genome shotgun (WGS) entry which is preliminary data.</text>
</comment>
<dbReference type="InterPro" id="IPR050595">
    <property type="entry name" value="Bact_response_regulator"/>
</dbReference>
<dbReference type="SMART" id="SM00448">
    <property type="entry name" value="REC"/>
    <property type="match status" value="1"/>
</dbReference>
<feature type="modified residue" description="4-aspartylphosphate" evidence="2">
    <location>
        <position position="54"/>
    </location>
</feature>
<evidence type="ECO:0000256" key="1">
    <source>
        <dbReference type="ARBA" id="ARBA00022553"/>
    </source>
</evidence>
<protein>
    <submittedName>
        <fullName evidence="4">Response regulator</fullName>
    </submittedName>
</protein>
<organism evidence="4 5">
    <name type="scientific">Seohaeicola saemankumensis</name>
    <dbReference type="NCBI Taxonomy" id="481181"/>
    <lineage>
        <taxon>Bacteria</taxon>
        <taxon>Pseudomonadati</taxon>
        <taxon>Pseudomonadota</taxon>
        <taxon>Alphaproteobacteria</taxon>
        <taxon>Rhodobacterales</taxon>
        <taxon>Roseobacteraceae</taxon>
        <taxon>Seohaeicola</taxon>
    </lineage>
</organism>
<dbReference type="Pfam" id="PF00072">
    <property type="entry name" value="Response_reg"/>
    <property type="match status" value="1"/>
</dbReference>
<accession>A0ABW3TAG5</accession>